<dbReference type="EC" id="2.1.1.-" evidence="6"/>
<feature type="binding site" evidence="6">
    <location>
        <position position="234"/>
    </location>
    <ligand>
        <name>S-adenosyl-L-methionine</name>
        <dbReference type="ChEBI" id="CHEBI:59789"/>
    </ligand>
</feature>
<dbReference type="SUPFAM" id="SSF53335">
    <property type="entry name" value="S-adenosyl-L-methionine-dependent methyltransferases"/>
    <property type="match status" value="1"/>
</dbReference>
<feature type="binding site" evidence="6">
    <location>
        <position position="165"/>
    </location>
    <ligand>
        <name>S-adenosyl-L-methionine</name>
        <dbReference type="ChEBI" id="CHEBI:59789"/>
    </ligand>
</feature>
<dbReference type="GO" id="GO:0016279">
    <property type="term" value="F:protein-lysine N-methyltransferase activity"/>
    <property type="evidence" value="ECO:0007669"/>
    <property type="project" value="RHEA"/>
</dbReference>
<accession>Q2RQD2</accession>
<feature type="binding site" evidence="6">
    <location>
        <position position="142"/>
    </location>
    <ligand>
        <name>S-adenosyl-L-methionine</name>
        <dbReference type="ChEBI" id="CHEBI:59789"/>
    </ligand>
</feature>
<dbReference type="GO" id="GO:0005737">
    <property type="term" value="C:cytoplasm"/>
    <property type="evidence" value="ECO:0007669"/>
    <property type="project" value="UniProtKB-SubCell"/>
</dbReference>
<keyword evidence="5 6" id="KW-0949">S-adenosyl-L-methionine</keyword>
<evidence type="ECO:0000256" key="6">
    <source>
        <dbReference type="HAMAP-Rule" id="MF_00735"/>
    </source>
</evidence>
<dbReference type="GO" id="GO:0032259">
    <property type="term" value="P:methylation"/>
    <property type="evidence" value="ECO:0007669"/>
    <property type="project" value="UniProtKB-KW"/>
</dbReference>
<keyword evidence="7" id="KW-0687">Ribonucleoprotein</keyword>
<dbReference type="PATRIC" id="fig|269796.9.peg.2973"/>
<evidence type="ECO:0000256" key="3">
    <source>
        <dbReference type="ARBA" id="ARBA00022603"/>
    </source>
</evidence>
<evidence type="ECO:0000256" key="1">
    <source>
        <dbReference type="ARBA" id="ARBA00009741"/>
    </source>
</evidence>
<dbReference type="EnsemblBacteria" id="ABC23663">
    <property type="protein sequence ID" value="ABC23663"/>
    <property type="gene ID" value="Rru_A2866"/>
</dbReference>
<dbReference type="CDD" id="cd02440">
    <property type="entry name" value="AdoMet_MTases"/>
    <property type="match status" value="1"/>
</dbReference>
<keyword evidence="8" id="KW-1185">Reference proteome</keyword>
<dbReference type="InterPro" id="IPR050078">
    <property type="entry name" value="Ribosomal_L11_MeTrfase_PrmA"/>
</dbReference>
<comment type="catalytic activity">
    <reaction evidence="6">
        <text>L-lysyl-[protein] + 3 S-adenosyl-L-methionine = N(6),N(6),N(6)-trimethyl-L-lysyl-[protein] + 3 S-adenosyl-L-homocysteine + 3 H(+)</text>
        <dbReference type="Rhea" id="RHEA:54192"/>
        <dbReference type="Rhea" id="RHEA-COMP:9752"/>
        <dbReference type="Rhea" id="RHEA-COMP:13826"/>
        <dbReference type="ChEBI" id="CHEBI:15378"/>
        <dbReference type="ChEBI" id="CHEBI:29969"/>
        <dbReference type="ChEBI" id="CHEBI:57856"/>
        <dbReference type="ChEBI" id="CHEBI:59789"/>
        <dbReference type="ChEBI" id="CHEBI:61961"/>
    </reaction>
</comment>
<proteinExistence type="inferred from homology"/>
<keyword evidence="3 6" id="KW-0489">Methyltransferase</keyword>
<protein>
    <recommendedName>
        <fullName evidence="6">Ribosomal protein L11 methyltransferase</fullName>
        <shortName evidence="6">L11 Mtase</shortName>
        <ecNumber evidence="6">2.1.1.-</ecNumber>
    </recommendedName>
</protein>
<evidence type="ECO:0000256" key="4">
    <source>
        <dbReference type="ARBA" id="ARBA00022679"/>
    </source>
</evidence>
<dbReference type="KEGG" id="rru:Rru_A2866"/>
<comment type="subcellular location">
    <subcellularLocation>
        <location evidence="6">Cytoplasm</location>
    </subcellularLocation>
</comment>
<organism evidence="7 8">
    <name type="scientific">Rhodospirillum rubrum (strain ATCC 11170 / ATH 1.1.1 / DSM 467 / LMG 4362 / NCIMB 8255 / S1)</name>
    <dbReference type="NCBI Taxonomy" id="269796"/>
    <lineage>
        <taxon>Bacteria</taxon>
        <taxon>Pseudomonadati</taxon>
        <taxon>Pseudomonadota</taxon>
        <taxon>Alphaproteobacteria</taxon>
        <taxon>Rhodospirillales</taxon>
        <taxon>Rhodospirillaceae</taxon>
        <taxon>Rhodospirillum</taxon>
    </lineage>
</organism>
<keyword evidence="2 6" id="KW-0963">Cytoplasm</keyword>
<sequence length="297" mass="32167">MPSTPGAPPSFWQVEITVPEVVVAPLEGALDEISVALLCFEVDEAHHIWKIQALCEDKPDPAFLAATLALVSTVAGIEEPSFEVIRLEGRDWLRENLITFPPISVGRFFVHGSHHKAKLPAGRWPLTVDAATAFGSGDHDSTRGCLTAINLLAKRHRYRNILDMGCGSGILSLAAARAFARPVRAVDIDVESVRVARFNAHLNGLAAFIRAEHGNGARGRTVIEGGPYDLILANILARPLCGLARPLAGLLAPKGKVVLAGLLDWQEAQVLSAYRSQGLRLVHRIAFRPWTTLILGR</sequence>
<dbReference type="InterPro" id="IPR029063">
    <property type="entry name" value="SAM-dependent_MTases_sf"/>
</dbReference>
<dbReference type="HOGENOM" id="CLU_049382_3_0_5"/>
<dbReference type="Pfam" id="PF06325">
    <property type="entry name" value="PrmA"/>
    <property type="match status" value="1"/>
</dbReference>
<dbReference type="HAMAP" id="MF_00735">
    <property type="entry name" value="Methyltr_PrmA"/>
    <property type="match status" value="1"/>
</dbReference>
<reference evidence="7 8" key="1">
    <citation type="journal article" date="2011" name="Stand. Genomic Sci.">
        <title>Complete genome sequence of Rhodospirillum rubrum type strain (S1).</title>
        <authorList>
            <person name="Munk A.C."/>
            <person name="Copeland A."/>
            <person name="Lucas S."/>
            <person name="Lapidus A."/>
            <person name="Del Rio T.G."/>
            <person name="Barry K."/>
            <person name="Detter J.C."/>
            <person name="Hammon N."/>
            <person name="Israni S."/>
            <person name="Pitluck S."/>
            <person name="Brettin T."/>
            <person name="Bruce D."/>
            <person name="Han C."/>
            <person name="Tapia R."/>
            <person name="Gilna P."/>
            <person name="Schmutz J."/>
            <person name="Larimer F."/>
            <person name="Land M."/>
            <person name="Kyrpides N.C."/>
            <person name="Mavromatis K."/>
            <person name="Richardson P."/>
            <person name="Rohde M."/>
            <person name="Goker M."/>
            <person name="Klenk H.P."/>
            <person name="Zhang Y."/>
            <person name="Roberts G.P."/>
            <person name="Reslewic S."/>
            <person name="Schwartz D.C."/>
        </authorList>
    </citation>
    <scope>NUCLEOTIDE SEQUENCE [LARGE SCALE GENOMIC DNA]</scope>
    <source>
        <strain evidence="8">ATCC 11170 / ATH 1.1.1 / DSM 467 / LMG 4362 / NCIMB 8255 / S1</strain>
    </source>
</reference>
<keyword evidence="7" id="KW-0689">Ribosomal protein</keyword>
<feature type="binding site" evidence="6">
    <location>
        <position position="187"/>
    </location>
    <ligand>
        <name>S-adenosyl-L-methionine</name>
        <dbReference type="ChEBI" id="CHEBI:59789"/>
    </ligand>
</feature>
<dbReference type="Proteomes" id="UP000001929">
    <property type="component" value="Chromosome"/>
</dbReference>
<comment type="similarity">
    <text evidence="1 6">Belongs to the methyltransferase superfamily. PrmA family.</text>
</comment>
<dbReference type="PANTHER" id="PTHR43648">
    <property type="entry name" value="ELECTRON TRANSFER FLAVOPROTEIN BETA SUBUNIT LYSINE METHYLTRANSFERASE"/>
    <property type="match status" value="1"/>
</dbReference>
<comment type="function">
    <text evidence="6">Methylates ribosomal protein L11.</text>
</comment>
<gene>
    <name evidence="6" type="primary">prmA</name>
    <name evidence="7" type="ordered locus">Rru_A2866</name>
</gene>
<dbReference type="Gene3D" id="3.40.50.150">
    <property type="entry name" value="Vaccinia Virus protein VP39"/>
    <property type="match status" value="1"/>
</dbReference>
<dbReference type="InterPro" id="IPR004498">
    <property type="entry name" value="Ribosomal_PrmA_MeTrfase"/>
</dbReference>
<dbReference type="GO" id="GO:0005840">
    <property type="term" value="C:ribosome"/>
    <property type="evidence" value="ECO:0007669"/>
    <property type="project" value="UniProtKB-KW"/>
</dbReference>
<name>Q2RQD2_RHORT</name>
<keyword evidence="4 6" id="KW-0808">Transferase</keyword>
<evidence type="ECO:0000256" key="5">
    <source>
        <dbReference type="ARBA" id="ARBA00022691"/>
    </source>
</evidence>
<dbReference type="RefSeq" id="WP_011390493.1">
    <property type="nucleotide sequence ID" value="NC_007643.1"/>
</dbReference>
<dbReference type="PhylomeDB" id="Q2RQD2"/>
<dbReference type="AlphaFoldDB" id="Q2RQD2"/>
<dbReference type="EMBL" id="CP000230">
    <property type="protein sequence ID" value="ABC23663.1"/>
    <property type="molecule type" value="Genomic_DNA"/>
</dbReference>
<dbReference type="PANTHER" id="PTHR43648:SF1">
    <property type="entry name" value="ELECTRON TRANSFER FLAVOPROTEIN BETA SUBUNIT LYSINE METHYLTRANSFERASE"/>
    <property type="match status" value="1"/>
</dbReference>
<dbReference type="STRING" id="269796.Rru_A2866"/>
<evidence type="ECO:0000313" key="7">
    <source>
        <dbReference type="EMBL" id="ABC23663.1"/>
    </source>
</evidence>
<evidence type="ECO:0000256" key="2">
    <source>
        <dbReference type="ARBA" id="ARBA00022490"/>
    </source>
</evidence>
<evidence type="ECO:0000313" key="8">
    <source>
        <dbReference type="Proteomes" id="UP000001929"/>
    </source>
</evidence>
<dbReference type="eggNOG" id="COG2264">
    <property type="taxonomic scope" value="Bacteria"/>
</dbReference>